<protein>
    <submittedName>
        <fullName evidence="9">Tyrosine-specific transport protein</fullName>
    </submittedName>
</protein>
<dbReference type="InterPro" id="IPR013059">
    <property type="entry name" value="Trp_tyr_transpt"/>
</dbReference>
<dbReference type="GO" id="GO:0015173">
    <property type="term" value="F:aromatic amino acid transmembrane transporter activity"/>
    <property type="evidence" value="ECO:0007669"/>
    <property type="project" value="InterPro"/>
</dbReference>
<name>A0A837GA47_9VIBR</name>
<comment type="caution">
    <text evidence="9">The sequence shown here is derived from an EMBL/GenBank/DDBJ whole genome shotgun (WGS) entry which is preliminary data.</text>
</comment>
<dbReference type="AlphaFoldDB" id="A0A837GA47"/>
<comment type="subcellular location">
    <subcellularLocation>
        <location evidence="1">Cell inner membrane</location>
        <topology evidence="1">Multi-pass membrane protein</topology>
    </subcellularLocation>
</comment>
<evidence type="ECO:0000256" key="5">
    <source>
        <dbReference type="ARBA" id="ARBA00022692"/>
    </source>
</evidence>
<dbReference type="Gene3D" id="1.20.1740.10">
    <property type="entry name" value="Amino acid/polyamine transporter I"/>
    <property type="match status" value="1"/>
</dbReference>
<evidence type="ECO:0000256" key="1">
    <source>
        <dbReference type="ARBA" id="ARBA00004429"/>
    </source>
</evidence>
<reference evidence="9" key="1">
    <citation type="journal article" date="2015" name="BMC Genomics">
        <title>Genome mining reveals unlocked bioactive potential of marine Gram-negative bacteria.</title>
        <authorList>
            <person name="Machado H."/>
            <person name="Sonnenschein E.C."/>
            <person name="Melchiorsen J."/>
            <person name="Gram L."/>
        </authorList>
    </citation>
    <scope>NUCLEOTIDE SEQUENCE</scope>
    <source>
        <strain evidence="9">S2052</strain>
    </source>
</reference>
<dbReference type="RefSeq" id="WP_019274721.1">
    <property type="nucleotide sequence ID" value="NZ_CP063053.1"/>
</dbReference>
<evidence type="ECO:0000256" key="4">
    <source>
        <dbReference type="ARBA" id="ARBA00022519"/>
    </source>
</evidence>
<keyword evidence="4" id="KW-0997">Cell inner membrane</keyword>
<evidence type="ECO:0000256" key="3">
    <source>
        <dbReference type="ARBA" id="ARBA00022475"/>
    </source>
</evidence>
<accession>A0A837GA47</accession>
<dbReference type="PRINTS" id="PR00166">
    <property type="entry name" value="AROAAPRMEASE"/>
</dbReference>
<dbReference type="InterPro" id="IPR018227">
    <property type="entry name" value="Amino_acid_transport_2"/>
</dbReference>
<evidence type="ECO:0000256" key="7">
    <source>
        <dbReference type="ARBA" id="ARBA00022989"/>
    </source>
</evidence>
<dbReference type="GO" id="GO:0005886">
    <property type="term" value="C:plasma membrane"/>
    <property type="evidence" value="ECO:0007669"/>
    <property type="project" value="UniProtKB-SubCell"/>
</dbReference>
<dbReference type="PANTHER" id="PTHR46997:SF2">
    <property type="entry name" value="TYROSINE-SPECIFIC TRANSPORT SYSTEM"/>
    <property type="match status" value="1"/>
</dbReference>
<evidence type="ECO:0000256" key="6">
    <source>
        <dbReference type="ARBA" id="ARBA00022970"/>
    </source>
</evidence>
<keyword evidence="6" id="KW-0029">Amino-acid transport</keyword>
<evidence type="ECO:0000256" key="2">
    <source>
        <dbReference type="ARBA" id="ARBA00022448"/>
    </source>
</evidence>
<organism evidence="9">
    <name type="scientific">Vibrio coralliilyticus</name>
    <dbReference type="NCBI Taxonomy" id="190893"/>
    <lineage>
        <taxon>Bacteria</taxon>
        <taxon>Pseudomonadati</taxon>
        <taxon>Pseudomonadota</taxon>
        <taxon>Gammaproteobacteria</taxon>
        <taxon>Vibrionales</taxon>
        <taxon>Vibrionaceae</taxon>
        <taxon>Vibrio</taxon>
    </lineage>
</organism>
<dbReference type="EMBL" id="JXXR01000008">
    <property type="protein sequence ID" value="KJY74856.1"/>
    <property type="molecule type" value="Genomic_DNA"/>
</dbReference>
<proteinExistence type="predicted"/>
<sequence>MQRSHRVTLATNTQKVISGAAVVFGSCIGLGFIILPVLSVTAWTSGVTIILLITLAVSYTASVKYLELSSYHHVSDGMRQILEKAAGAYGRKWVDAIIILSLFVLLYAYFSVITELVTSLLPFHLHHGFVTIIMGVICFVMMALGIRCMSAVVLICNVLLLIIFVSLIVTLYPQLHVHNLFAENATGMLDDPRVALPLLPIFFANCFGFQPMMPALRVLHTQGRKRKGVIASLRLGVLFIVIGYAIWLGIFLSLFDQQSVLSQLALDVSSFDVLYQVFSMSGLTKAFLIVWLVALLVPPIYGVSKGLYDYLLSDQINVSGRAFLQSGLIAFIPPMVFSYVFPHGFLVAIGFVAVIFGAIWCLLIPWLHWQRRRVGWISSALIALYWLLMTVCFFVYSIF</sequence>
<dbReference type="Pfam" id="PF03222">
    <property type="entry name" value="Trp_Tyr_perm"/>
    <property type="match status" value="1"/>
</dbReference>
<evidence type="ECO:0000313" key="9">
    <source>
        <dbReference type="EMBL" id="KJY74856.1"/>
    </source>
</evidence>
<dbReference type="PANTHER" id="PTHR46997">
    <property type="entry name" value="LOW AFFINITY TRYPTOPHAN PERMEASE-RELATED"/>
    <property type="match status" value="1"/>
</dbReference>
<keyword evidence="8" id="KW-0472">Membrane</keyword>
<gene>
    <name evidence="9" type="ORF">TW71_07845</name>
</gene>
<evidence type="ECO:0000256" key="8">
    <source>
        <dbReference type="ARBA" id="ARBA00023136"/>
    </source>
</evidence>
<dbReference type="PROSITE" id="PS51257">
    <property type="entry name" value="PROKAR_LIPOPROTEIN"/>
    <property type="match status" value="1"/>
</dbReference>
<keyword evidence="7" id="KW-1133">Transmembrane helix</keyword>
<keyword evidence="2" id="KW-0813">Transport</keyword>
<keyword evidence="5" id="KW-0812">Transmembrane</keyword>
<dbReference type="GO" id="GO:0003333">
    <property type="term" value="P:amino acid transmembrane transport"/>
    <property type="evidence" value="ECO:0007669"/>
    <property type="project" value="InterPro"/>
</dbReference>
<keyword evidence="3" id="KW-1003">Cell membrane</keyword>